<name>A0A074YIS8_AURPU</name>
<organism evidence="2 3">
    <name type="scientific">Aureobasidium pullulans EXF-150</name>
    <dbReference type="NCBI Taxonomy" id="1043002"/>
    <lineage>
        <taxon>Eukaryota</taxon>
        <taxon>Fungi</taxon>
        <taxon>Dikarya</taxon>
        <taxon>Ascomycota</taxon>
        <taxon>Pezizomycotina</taxon>
        <taxon>Dothideomycetes</taxon>
        <taxon>Dothideomycetidae</taxon>
        <taxon>Dothideales</taxon>
        <taxon>Saccotheciaceae</taxon>
        <taxon>Aureobasidium</taxon>
    </lineage>
</organism>
<reference evidence="2 3" key="1">
    <citation type="journal article" date="2014" name="BMC Genomics">
        <title>Genome sequencing of four Aureobasidium pullulans varieties: biotechnological potential, stress tolerance, and description of new species.</title>
        <authorList>
            <person name="Gostin Ar C."/>
            <person name="Ohm R.A."/>
            <person name="Kogej T."/>
            <person name="Sonjak S."/>
            <person name="Turk M."/>
            <person name="Zajc J."/>
            <person name="Zalar P."/>
            <person name="Grube M."/>
            <person name="Sun H."/>
            <person name="Han J."/>
            <person name="Sharma A."/>
            <person name="Chiniquy J."/>
            <person name="Ngan C.Y."/>
            <person name="Lipzen A."/>
            <person name="Barry K."/>
            <person name="Grigoriev I.V."/>
            <person name="Gunde-Cimerman N."/>
        </authorList>
    </citation>
    <scope>NUCLEOTIDE SEQUENCE [LARGE SCALE GENOMIC DNA]</scope>
    <source>
        <strain evidence="2 3">EXF-150</strain>
    </source>
</reference>
<dbReference type="HOGENOM" id="CLU_1586148_0_0_1"/>
<keyword evidence="3" id="KW-1185">Reference proteome</keyword>
<evidence type="ECO:0000313" key="2">
    <source>
        <dbReference type="EMBL" id="KEQ86801.1"/>
    </source>
</evidence>
<evidence type="ECO:0000313" key="3">
    <source>
        <dbReference type="Proteomes" id="UP000030706"/>
    </source>
</evidence>
<dbReference type="RefSeq" id="XP_029762988.1">
    <property type="nucleotide sequence ID" value="XM_029906823.1"/>
</dbReference>
<proteinExistence type="predicted"/>
<gene>
    <name evidence="2" type="ORF">M438DRAFT_352895</name>
</gene>
<dbReference type="EMBL" id="KL584977">
    <property type="protein sequence ID" value="KEQ86801.1"/>
    <property type="molecule type" value="Genomic_DNA"/>
</dbReference>
<dbReference type="AlphaFoldDB" id="A0A074YIS8"/>
<dbReference type="Proteomes" id="UP000030706">
    <property type="component" value="Unassembled WGS sequence"/>
</dbReference>
<dbReference type="GeneID" id="40749129"/>
<evidence type="ECO:0000256" key="1">
    <source>
        <dbReference type="SAM" id="MobiDB-lite"/>
    </source>
</evidence>
<sequence>MPVAIQRSGDPCTPGRAYTRKPSTAESADKMPSSGKKSWKLGCISDGSFHFIARVRGLSPNAGSVLGVARPDLGIYDSAHALFATMRAASSLVEMLSLRNVLAMRLVARRRRRVFQDEKRFGWSLLPTAREKRIAPLRKRDGSLALCFLPSNDKIHHQPTDILPLVNL</sequence>
<protein>
    <submittedName>
        <fullName evidence="2">Uncharacterized protein</fullName>
    </submittedName>
</protein>
<feature type="region of interest" description="Disordered" evidence="1">
    <location>
        <begin position="1"/>
        <end position="37"/>
    </location>
</feature>
<accession>A0A074YIS8</accession>